<comment type="caution">
    <text evidence="2">The sequence shown here is derived from an EMBL/GenBank/DDBJ whole genome shotgun (WGS) entry which is preliminary data.</text>
</comment>
<feature type="transmembrane region" description="Helical" evidence="1">
    <location>
        <begin position="39"/>
        <end position="62"/>
    </location>
</feature>
<name>A0A7C5RI90_9BACT</name>
<accession>A0A7C5RI90</accession>
<feature type="transmembrane region" description="Helical" evidence="1">
    <location>
        <begin position="111"/>
        <end position="133"/>
    </location>
</feature>
<feature type="transmembrane region" description="Helical" evidence="1">
    <location>
        <begin position="69"/>
        <end position="91"/>
    </location>
</feature>
<keyword evidence="1" id="KW-0812">Transmembrane</keyword>
<dbReference type="AlphaFoldDB" id="A0A7C5RI90"/>
<evidence type="ECO:0000256" key="1">
    <source>
        <dbReference type="SAM" id="Phobius"/>
    </source>
</evidence>
<gene>
    <name evidence="2" type="ORF">ENT77_02115</name>
</gene>
<protein>
    <submittedName>
        <fullName evidence="2">Uncharacterized protein</fullName>
    </submittedName>
</protein>
<dbReference type="EMBL" id="DSZY01000011">
    <property type="protein sequence ID" value="HGU39982.1"/>
    <property type="molecule type" value="Genomic_DNA"/>
</dbReference>
<proteinExistence type="predicted"/>
<sequence length="175" mass="20617">MPMGFFGYTPEEIEEFFEIAEEHKETYSFYLKYILNWRWVASFFGAFLLSILLDPIIISTIYGGSFQRYFALLFINYLVAISILSGDWYYVAMLLSFSKNKRLKFKAFMNLVATSCVDSLLSIAFLTLFVLVLRYNVMQLMLTLNDRYNVPFEMLKGLFKNVPFIILHYLLLEKT</sequence>
<keyword evidence="1" id="KW-0472">Membrane</keyword>
<keyword evidence="1" id="KW-1133">Transmembrane helix</keyword>
<organism evidence="2">
    <name type="scientific">Fervidobacterium thailandense</name>
    <dbReference type="NCBI Taxonomy" id="1008305"/>
    <lineage>
        <taxon>Bacteria</taxon>
        <taxon>Thermotogati</taxon>
        <taxon>Thermotogota</taxon>
        <taxon>Thermotogae</taxon>
        <taxon>Thermotogales</taxon>
        <taxon>Fervidobacteriaceae</taxon>
        <taxon>Fervidobacterium</taxon>
    </lineage>
</organism>
<reference evidence="2" key="1">
    <citation type="journal article" date="2020" name="mSystems">
        <title>Genome- and Community-Level Interaction Insights into Carbon Utilization and Element Cycling Functions of Hydrothermarchaeota in Hydrothermal Sediment.</title>
        <authorList>
            <person name="Zhou Z."/>
            <person name="Liu Y."/>
            <person name="Xu W."/>
            <person name="Pan J."/>
            <person name="Luo Z.H."/>
            <person name="Li M."/>
        </authorList>
    </citation>
    <scope>NUCLEOTIDE SEQUENCE [LARGE SCALE GENOMIC DNA]</scope>
    <source>
        <strain evidence="2">SpSt-609</strain>
    </source>
</reference>
<evidence type="ECO:0000313" key="2">
    <source>
        <dbReference type="EMBL" id="HGU39982.1"/>
    </source>
</evidence>